<evidence type="ECO:0000313" key="2">
    <source>
        <dbReference type="Proteomes" id="UP001416858"/>
    </source>
</evidence>
<reference evidence="1 2" key="1">
    <citation type="submission" date="2024-02" db="EMBL/GenBank/DDBJ databases">
        <title>Rhodopirellula caenicola NBRC 110016.</title>
        <authorList>
            <person name="Ichikawa N."/>
            <person name="Katano-Makiyama Y."/>
            <person name="Hidaka K."/>
        </authorList>
    </citation>
    <scope>NUCLEOTIDE SEQUENCE [LARGE SCALE GENOMIC DNA]</scope>
    <source>
        <strain evidence="1 2">NBRC 110016</strain>
    </source>
</reference>
<dbReference type="EMBL" id="BAABRO010000002">
    <property type="protein sequence ID" value="GAA5505605.1"/>
    <property type="molecule type" value="Genomic_DNA"/>
</dbReference>
<protein>
    <submittedName>
        <fullName evidence="1">Uncharacterized protein</fullName>
    </submittedName>
</protein>
<organism evidence="1 2">
    <name type="scientific">Novipirellula caenicola</name>
    <dbReference type="NCBI Taxonomy" id="1536901"/>
    <lineage>
        <taxon>Bacteria</taxon>
        <taxon>Pseudomonadati</taxon>
        <taxon>Planctomycetota</taxon>
        <taxon>Planctomycetia</taxon>
        <taxon>Pirellulales</taxon>
        <taxon>Pirellulaceae</taxon>
        <taxon>Novipirellula</taxon>
    </lineage>
</organism>
<keyword evidence="2" id="KW-1185">Reference proteome</keyword>
<accession>A0ABP9VK73</accession>
<dbReference type="Proteomes" id="UP001416858">
    <property type="component" value="Unassembled WGS sequence"/>
</dbReference>
<gene>
    <name evidence="1" type="ORF">Rcae01_01050</name>
</gene>
<name>A0ABP9VK73_9BACT</name>
<proteinExistence type="predicted"/>
<sequence length="122" mass="13116">MASLSLAVSGRLPEPDLEAVLIRAGFTAGLARWVNAHLTVGPYTHYTVSQQHQGSQTILCIDTFLLDPWINSKTGETGESPHGCCEEFEIDTNGKVVDTVETASDDGSTTYSMSRSISFYGG</sequence>
<comment type="caution">
    <text evidence="1">The sequence shown here is derived from an EMBL/GenBank/DDBJ whole genome shotgun (WGS) entry which is preliminary data.</text>
</comment>
<evidence type="ECO:0000313" key="1">
    <source>
        <dbReference type="EMBL" id="GAA5505605.1"/>
    </source>
</evidence>